<evidence type="ECO:0000256" key="9">
    <source>
        <dbReference type="ARBA" id="ARBA00056002"/>
    </source>
</evidence>
<dbReference type="EMBL" id="ADVR01000077">
    <property type="protein sequence ID" value="EFO80265.1"/>
    <property type="molecule type" value="Genomic_DNA"/>
</dbReference>
<feature type="binding site" evidence="13">
    <location>
        <position position="85"/>
    </location>
    <ligand>
        <name>molybdate</name>
        <dbReference type="ChEBI" id="CHEBI:36264"/>
    </ligand>
</feature>
<dbReference type="FunFam" id="3.40.190.10:FF:000030">
    <property type="entry name" value="Molybdate ABC transporter substrate-binding protein"/>
    <property type="match status" value="1"/>
</dbReference>
<feature type="binding site" evidence="13">
    <location>
        <position position="219"/>
    </location>
    <ligand>
        <name>molybdate</name>
        <dbReference type="ChEBI" id="CHEBI:36264"/>
    </ligand>
</feature>
<dbReference type="Gene3D" id="3.40.190.10">
    <property type="entry name" value="Periplasmic binding protein-like II"/>
    <property type="match status" value="2"/>
</dbReference>
<feature type="binding site" evidence="13">
    <location>
        <position position="201"/>
    </location>
    <ligand>
        <name>molybdate</name>
        <dbReference type="ChEBI" id="CHEBI:36264"/>
    </ligand>
</feature>
<organism evidence="15 16">
    <name type="scientific">Oscillochloris trichoides DG-6</name>
    <dbReference type="NCBI Taxonomy" id="765420"/>
    <lineage>
        <taxon>Bacteria</taxon>
        <taxon>Bacillati</taxon>
        <taxon>Chloroflexota</taxon>
        <taxon>Chloroflexia</taxon>
        <taxon>Chloroflexales</taxon>
        <taxon>Chloroflexineae</taxon>
        <taxon>Oscillochloridaceae</taxon>
        <taxon>Oscillochloris</taxon>
    </lineage>
</organism>
<gene>
    <name evidence="15" type="ORF">OSCT_1869</name>
</gene>
<evidence type="ECO:0000256" key="5">
    <source>
        <dbReference type="ARBA" id="ARBA00022723"/>
    </source>
</evidence>
<dbReference type="PANTHER" id="PTHR30632">
    <property type="entry name" value="MOLYBDATE-BINDING PERIPLASMIC PROTEIN"/>
    <property type="match status" value="1"/>
</dbReference>
<comment type="function">
    <text evidence="9">Involved in the transport of molybdenum into the cell. Part of the binding-protein-dependent transport system ModABCD.</text>
</comment>
<accession>E1IEW8</accession>
<sequence length="283" mass="29335">MLMALFALLLSGCGQATTPAPSPTAVVAAPTTVPATEVDPSPTDAPAITLNVFAAASLTDAFQEIATAFEAANPGVTVVCNFAASQQLATQINEGAPADVFASANRKQMDVVIDGGMVRSEQVQNFAQNQLVLIVPKENPADLQTLADLAKPGLKLILADKAVPVGQYTLDFLTKASALPEYGATYAEAVLANVVSYEDDVRSVLVKVRLGEADAGVVYTTDAALAADALVQISIPEAINSIATYPIAPLTKSAAPEVAQAFVEFVRSAEGQAILNTYGFSSY</sequence>
<keyword evidence="7" id="KW-0472">Membrane</keyword>
<comment type="subunit">
    <text evidence="10">The complex is composed of two ATP-binding proteins (ModC), two transmembrane proteins (ModB) and a solute-binding protein (ModA).</text>
</comment>
<keyword evidence="5 13" id="KW-0479">Metal-binding</keyword>
<evidence type="ECO:0000256" key="1">
    <source>
        <dbReference type="ARBA" id="ARBA00004236"/>
    </source>
</evidence>
<evidence type="ECO:0000256" key="10">
    <source>
        <dbReference type="ARBA" id="ARBA00062515"/>
    </source>
</evidence>
<dbReference type="STRING" id="765420.OSCT_1869"/>
<dbReference type="InterPro" id="IPR050682">
    <property type="entry name" value="ModA/WtpA"/>
</dbReference>
<dbReference type="PANTHER" id="PTHR30632:SF0">
    <property type="entry name" value="SULFATE-BINDING PROTEIN"/>
    <property type="match status" value="1"/>
</dbReference>
<proteinExistence type="inferred from homology"/>
<keyword evidence="13" id="KW-0500">Molybdenum</keyword>
<evidence type="ECO:0000256" key="2">
    <source>
        <dbReference type="ARBA" id="ARBA00009175"/>
    </source>
</evidence>
<keyword evidence="4" id="KW-1003">Cell membrane</keyword>
<dbReference type="eggNOG" id="COG0725">
    <property type="taxonomic scope" value="Bacteria"/>
</dbReference>
<dbReference type="SUPFAM" id="SSF53850">
    <property type="entry name" value="Periplasmic binding protein-like II"/>
    <property type="match status" value="1"/>
</dbReference>
<dbReference type="CDD" id="cd13538">
    <property type="entry name" value="PBP2_ModA_like_1"/>
    <property type="match status" value="1"/>
</dbReference>
<evidence type="ECO:0000256" key="8">
    <source>
        <dbReference type="ARBA" id="ARBA00023245"/>
    </source>
</evidence>
<keyword evidence="8" id="KW-0826">Tungsten</keyword>
<evidence type="ECO:0000313" key="16">
    <source>
        <dbReference type="Proteomes" id="UP000054010"/>
    </source>
</evidence>
<feature type="binding site" evidence="13">
    <location>
        <position position="57"/>
    </location>
    <ligand>
        <name>molybdate</name>
        <dbReference type="ChEBI" id="CHEBI:36264"/>
    </ligand>
</feature>
<keyword evidence="16" id="KW-1185">Reference proteome</keyword>
<dbReference type="GO" id="GO:0030973">
    <property type="term" value="F:molybdate ion binding"/>
    <property type="evidence" value="ECO:0007669"/>
    <property type="project" value="TreeGrafter"/>
</dbReference>
<reference evidence="15 16" key="1">
    <citation type="journal article" date="2011" name="J. Bacteriol.">
        <title>Draft genome sequence of the anoxygenic filamentous phototrophic bacterium Oscillochloris trichoides subsp. DG-6.</title>
        <authorList>
            <person name="Kuznetsov B.B."/>
            <person name="Ivanovsky R.N."/>
            <person name="Keppen O.I."/>
            <person name="Sukhacheva M.V."/>
            <person name="Bumazhkin B.K."/>
            <person name="Patutina E.O."/>
            <person name="Beletsky A.V."/>
            <person name="Mardanov A.V."/>
            <person name="Baslerov R.V."/>
            <person name="Panteleeva A.N."/>
            <person name="Kolganova T.V."/>
            <person name="Ravin N.V."/>
            <person name="Skryabin K.G."/>
        </authorList>
    </citation>
    <scope>NUCLEOTIDE SEQUENCE [LARGE SCALE GENOMIC DNA]</scope>
    <source>
        <strain evidence="15 16">DG-6</strain>
    </source>
</reference>
<dbReference type="PIRSF" id="PIRSF004846">
    <property type="entry name" value="ModA"/>
    <property type="match status" value="1"/>
</dbReference>
<keyword evidence="3" id="KW-0813">Transport</keyword>
<evidence type="ECO:0000313" key="15">
    <source>
        <dbReference type="EMBL" id="EFO80265.1"/>
    </source>
</evidence>
<dbReference type="InterPro" id="IPR005950">
    <property type="entry name" value="ModA"/>
</dbReference>
<comment type="caution">
    <text evidence="15">The sequence shown here is derived from an EMBL/GenBank/DDBJ whole genome shotgun (WGS) entry which is preliminary data.</text>
</comment>
<dbReference type="GO" id="GO:0015689">
    <property type="term" value="P:molybdate ion transport"/>
    <property type="evidence" value="ECO:0007669"/>
    <property type="project" value="InterPro"/>
</dbReference>
<dbReference type="Proteomes" id="UP000054010">
    <property type="component" value="Unassembled WGS sequence"/>
</dbReference>
<evidence type="ECO:0000256" key="14">
    <source>
        <dbReference type="SAM" id="SignalP"/>
    </source>
</evidence>
<dbReference type="AlphaFoldDB" id="E1IEW8"/>
<feature type="chain" id="PRO_5003146974" description="Molybdate-binding protein ModA" evidence="14">
    <location>
        <begin position="17"/>
        <end position="283"/>
    </location>
</feature>
<dbReference type="NCBIfam" id="TIGR01256">
    <property type="entry name" value="modA"/>
    <property type="match status" value="1"/>
</dbReference>
<dbReference type="GO" id="GO:0046872">
    <property type="term" value="F:metal ion binding"/>
    <property type="evidence" value="ECO:0007669"/>
    <property type="project" value="UniProtKB-KW"/>
</dbReference>
<evidence type="ECO:0000256" key="3">
    <source>
        <dbReference type="ARBA" id="ARBA00022448"/>
    </source>
</evidence>
<protein>
    <recommendedName>
        <fullName evidence="11">Molybdate-binding protein ModA</fullName>
    </recommendedName>
    <alternativeName>
        <fullName evidence="12">Molybdate/tungstate-binding protein ModA</fullName>
    </alternativeName>
</protein>
<comment type="subcellular location">
    <subcellularLocation>
        <location evidence="1">Cell membrane</location>
    </subcellularLocation>
</comment>
<dbReference type="Pfam" id="PF13531">
    <property type="entry name" value="SBP_bac_11"/>
    <property type="match status" value="1"/>
</dbReference>
<name>E1IEW8_9CHLR</name>
<comment type="similarity">
    <text evidence="2">Belongs to the bacterial solute-binding protein ModA family.</text>
</comment>
<feature type="signal peptide" evidence="14">
    <location>
        <begin position="1"/>
        <end position="16"/>
    </location>
</feature>
<evidence type="ECO:0000256" key="4">
    <source>
        <dbReference type="ARBA" id="ARBA00022475"/>
    </source>
</evidence>
<evidence type="ECO:0000256" key="7">
    <source>
        <dbReference type="ARBA" id="ARBA00023136"/>
    </source>
</evidence>
<keyword evidence="6 14" id="KW-0732">Signal</keyword>
<evidence type="ECO:0000256" key="12">
    <source>
        <dbReference type="ARBA" id="ARBA00078141"/>
    </source>
</evidence>
<evidence type="ECO:0000256" key="6">
    <source>
        <dbReference type="ARBA" id="ARBA00022729"/>
    </source>
</evidence>
<dbReference type="GO" id="GO:0005886">
    <property type="term" value="C:plasma membrane"/>
    <property type="evidence" value="ECO:0007669"/>
    <property type="project" value="UniProtKB-SubCell"/>
</dbReference>
<dbReference type="HOGENOM" id="CLU_065520_0_0_0"/>
<evidence type="ECO:0000256" key="11">
    <source>
        <dbReference type="ARBA" id="ARBA00073171"/>
    </source>
</evidence>
<evidence type="ECO:0000256" key="13">
    <source>
        <dbReference type="PIRSR" id="PIRSR004846-1"/>
    </source>
</evidence>